<dbReference type="InterPro" id="IPR032466">
    <property type="entry name" value="Metal_Hydrolase"/>
</dbReference>
<reference evidence="1" key="1">
    <citation type="journal article" date="2015" name="Nature">
        <title>Complex archaea that bridge the gap between prokaryotes and eukaryotes.</title>
        <authorList>
            <person name="Spang A."/>
            <person name="Saw J.H."/>
            <person name="Jorgensen S.L."/>
            <person name="Zaremba-Niedzwiedzka K."/>
            <person name="Martijn J."/>
            <person name="Lind A.E."/>
            <person name="van Eijk R."/>
            <person name="Schleper C."/>
            <person name="Guy L."/>
            <person name="Ettema T.J."/>
        </authorList>
    </citation>
    <scope>NUCLEOTIDE SEQUENCE</scope>
</reference>
<dbReference type="InterPro" id="IPR011059">
    <property type="entry name" value="Metal-dep_hydrolase_composite"/>
</dbReference>
<protein>
    <submittedName>
        <fullName evidence="1">Uncharacterized protein</fullName>
    </submittedName>
</protein>
<dbReference type="AlphaFoldDB" id="A0A0F9AN47"/>
<comment type="caution">
    <text evidence="1">The sequence shown here is derived from an EMBL/GenBank/DDBJ whole genome shotgun (WGS) entry which is preliminary data.</text>
</comment>
<dbReference type="GO" id="GO:0016810">
    <property type="term" value="F:hydrolase activity, acting on carbon-nitrogen (but not peptide) bonds"/>
    <property type="evidence" value="ECO:0007669"/>
    <property type="project" value="InterPro"/>
</dbReference>
<sequence>MEKKKGILIKNGTLVSKEYDSSRKDVLIVGDKIDGIKDRIKEKTGWHVIDAENKIVSPGFLSIHSHNDFYLPLKEHPQLLKSILFQGVTTSVGGNCGISNYPIYTDHIKNIESYQGFLHYREADYRWTTLEEYLDHISGNIVVNYIPLAGHGTMRVICNGFEKELGTEPAASLRKMLANCMDQGCFGMSSGLMYMPGTFSTTEELIDLCKILNKYKAAVYASHLRGYSDTFLESVNEAIEIGRETGVRVQCSHLGPFGINYGPQIDKALDLLHEANRQGVEISYDSLAYCGGSTTIMALIPPWAYENGLDVFLANIKDDGFYGKVMSYIESYIPKWPSWEGTGW</sequence>
<accession>A0A0F9AN47</accession>
<dbReference type="SUPFAM" id="SSF51556">
    <property type="entry name" value="Metallo-dependent hydrolases"/>
    <property type="match status" value="1"/>
</dbReference>
<feature type="non-terminal residue" evidence="1">
    <location>
        <position position="344"/>
    </location>
</feature>
<organism evidence="1">
    <name type="scientific">marine sediment metagenome</name>
    <dbReference type="NCBI Taxonomy" id="412755"/>
    <lineage>
        <taxon>unclassified sequences</taxon>
        <taxon>metagenomes</taxon>
        <taxon>ecological metagenomes</taxon>
    </lineage>
</organism>
<dbReference type="SUPFAM" id="SSF51338">
    <property type="entry name" value="Composite domain of metallo-dependent hydrolases"/>
    <property type="match status" value="1"/>
</dbReference>
<gene>
    <name evidence="1" type="ORF">LCGC14_2630120</name>
</gene>
<dbReference type="EMBL" id="LAZR01045090">
    <property type="protein sequence ID" value="KKK99700.1"/>
    <property type="molecule type" value="Genomic_DNA"/>
</dbReference>
<evidence type="ECO:0000313" key="1">
    <source>
        <dbReference type="EMBL" id="KKK99700.1"/>
    </source>
</evidence>
<name>A0A0F9AN47_9ZZZZ</name>
<proteinExistence type="predicted"/>
<dbReference type="Gene3D" id="3.20.20.140">
    <property type="entry name" value="Metal-dependent hydrolases"/>
    <property type="match status" value="1"/>
</dbReference>